<feature type="region of interest" description="Disordered" evidence="1">
    <location>
        <begin position="591"/>
        <end position="623"/>
    </location>
</feature>
<reference evidence="2 3" key="1">
    <citation type="journal article" date="2024" name="Front Chem Biol">
        <title>Unveiling the potential of Daldinia eschscholtzii MFLUCC 19-0629 through bioactivity and bioinformatics studies for enhanced sustainable agriculture production.</title>
        <authorList>
            <person name="Brooks S."/>
            <person name="Weaver J.A."/>
            <person name="Klomchit A."/>
            <person name="Alharthi S.A."/>
            <person name="Onlamun T."/>
            <person name="Nurani R."/>
            <person name="Vong T.K."/>
            <person name="Alberti F."/>
            <person name="Greco C."/>
        </authorList>
    </citation>
    <scope>NUCLEOTIDE SEQUENCE [LARGE SCALE GENOMIC DNA]</scope>
    <source>
        <strain evidence="2">MFLUCC 19-0629</strain>
    </source>
</reference>
<dbReference type="PANTHER" id="PTHR42055:SF1">
    <property type="entry name" value="YALI0E03476P"/>
    <property type="match status" value="1"/>
</dbReference>
<dbReference type="EMBL" id="JBANMG010000003">
    <property type="protein sequence ID" value="KAK6955787.1"/>
    <property type="molecule type" value="Genomic_DNA"/>
</dbReference>
<sequence length="623" mass="70458">MKGPGSALGLRSGPRRISFLLVLLGLFALFTLLFTLPNSIPTGPSLSKSLADHKISIPKYKDKLSSSILNPFRPASHKPPEQKNSTYGESSWYSNWNWRNPFSSSVTMDENRSLLPPLKERAPIYCYYDTTVQRDEPTKEADSALLLTWRRAWWAKGFKPIILSAAEAMNNPLYDELQRLDVEPSFKKDMMRWLAWENMDGGLLAHYSLLPMAAYEDPLLSFLRRGEYPGLTRWEDIDNALFAGPKVQIADAIIQALRDPKTKSAKDVISAVSSETFRVDPSHDSLASYDTKTIEKTYPKIAEEIAADRDKGMKSLNLLINFHLHNTWQDIFSSGIAVLKPMPTHTTHMIEPALNLATRLAICSDSPMPASCPPNLPKCSPCVSSHPMKISTPARYKNTTDLYTIGTVPHPYTLRTLDTLRNNLDIAYIRREIKRRDEWLYLIFQELLGTGISGSLRVLTFKDAVAGEYAASHSLWLTAEKESLPDDLDWWFGFEIPSNTTDDGKSETPVPGPERRPKPQHDPADGPIPSDDDLLREPSLLNRAREVMKSKDKEDERVRNAIEAWNLADTEAWRFAKAFLARSKVERLKWEEEESKYAGGVGSESRGRGSSWLRWGDDKNEED</sequence>
<evidence type="ECO:0000313" key="2">
    <source>
        <dbReference type="EMBL" id="KAK6955787.1"/>
    </source>
</evidence>
<dbReference type="AlphaFoldDB" id="A0AAX6MTQ5"/>
<accession>A0AAX6MTQ5</accession>
<evidence type="ECO:0000313" key="3">
    <source>
        <dbReference type="Proteomes" id="UP001369815"/>
    </source>
</evidence>
<comment type="caution">
    <text evidence="2">The sequence shown here is derived from an EMBL/GenBank/DDBJ whole genome shotgun (WGS) entry which is preliminary data.</text>
</comment>
<organism evidence="2 3">
    <name type="scientific">Daldinia eschscholtzii</name>
    <dbReference type="NCBI Taxonomy" id="292717"/>
    <lineage>
        <taxon>Eukaryota</taxon>
        <taxon>Fungi</taxon>
        <taxon>Dikarya</taxon>
        <taxon>Ascomycota</taxon>
        <taxon>Pezizomycotina</taxon>
        <taxon>Sordariomycetes</taxon>
        <taxon>Xylariomycetidae</taxon>
        <taxon>Xylariales</taxon>
        <taxon>Hypoxylaceae</taxon>
        <taxon>Daldinia</taxon>
    </lineage>
</organism>
<proteinExistence type="predicted"/>
<dbReference type="Proteomes" id="UP001369815">
    <property type="component" value="Unassembled WGS sequence"/>
</dbReference>
<keyword evidence="3" id="KW-1185">Reference proteome</keyword>
<feature type="compositionally biased region" description="Basic and acidic residues" evidence="1">
    <location>
        <begin position="513"/>
        <end position="524"/>
    </location>
</feature>
<feature type="region of interest" description="Disordered" evidence="1">
    <location>
        <begin position="499"/>
        <end position="536"/>
    </location>
</feature>
<name>A0AAX6MTQ5_9PEZI</name>
<protein>
    <submittedName>
        <fullName evidence="2">Uncharacterized protein</fullName>
    </submittedName>
</protein>
<evidence type="ECO:0000256" key="1">
    <source>
        <dbReference type="SAM" id="MobiDB-lite"/>
    </source>
</evidence>
<dbReference type="PANTHER" id="PTHR42055">
    <property type="entry name" value="YALI0E03476P"/>
    <property type="match status" value="1"/>
</dbReference>
<gene>
    <name evidence="2" type="ORF">Daesc_003431</name>
</gene>